<organism evidence="1 2">
    <name type="scientific">Alkalihalobacterium chitinilyticum</name>
    <dbReference type="NCBI Taxonomy" id="2980103"/>
    <lineage>
        <taxon>Bacteria</taxon>
        <taxon>Bacillati</taxon>
        <taxon>Bacillota</taxon>
        <taxon>Bacilli</taxon>
        <taxon>Bacillales</taxon>
        <taxon>Bacillaceae</taxon>
        <taxon>Alkalihalobacterium</taxon>
    </lineage>
</organism>
<sequence length="115" mass="13294">MNFIPNFGEFYQKPLVPIGENDRILALEKLAKQELLDDCTHWLIALEGIEISQNCHFYQWRVLVYPAKSCGRFDCQHPYFISAFFPTMEDALSFTKEIETSATQDNMKKIPQAAS</sequence>
<comment type="caution">
    <text evidence="1">The sequence shown here is derived from an EMBL/GenBank/DDBJ whole genome shotgun (WGS) entry which is preliminary data.</text>
</comment>
<reference evidence="1" key="1">
    <citation type="submission" date="2024-05" db="EMBL/GenBank/DDBJ databases">
        <title>Alkalihalobacillus sp. strain MEB203 novel alkaliphilic bacterium from Lonar Lake, India.</title>
        <authorList>
            <person name="Joshi A."/>
            <person name="Thite S."/>
            <person name="Mengade P."/>
        </authorList>
    </citation>
    <scope>NUCLEOTIDE SEQUENCE</scope>
    <source>
        <strain evidence="1">MEB 203</strain>
    </source>
</reference>
<dbReference type="Proteomes" id="UP001148125">
    <property type="component" value="Unassembled WGS sequence"/>
</dbReference>
<keyword evidence="2" id="KW-1185">Reference proteome</keyword>
<accession>A0ABT5VE43</accession>
<evidence type="ECO:0000313" key="2">
    <source>
        <dbReference type="Proteomes" id="UP001148125"/>
    </source>
</evidence>
<name>A0ABT5VE43_9BACI</name>
<evidence type="ECO:0000313" key="1">
    <source>
        <dbReference type="EMBL" id="MDE5413597.1"/>
    </source>
</evidence>
<gene>
    <name evidence="1" type="ORF">N7Z68_09370</name>
</gene>
<dbReference type="RefSeq" id="WP_275118215.1">
    <property type="nucleotide sequence ID" value="NZ_JAOTPO010000005.1"/>
</dbReference>
<dbReference type="EMBL" id="JAOTPO010000005">
    <property type="protein sequence ID" value="MDE5413597.1"/>
    <property type="molecule type" value="Genomic_DNA"/>
</dbReference>
<proteinExistence type="predicted"/>
<protein>
    <submittedName>
        <fullName evidence="1">Uncharacterized protein</fullName>
    </submittedName>
</protein>